<organism evidence="2 3">
    <name type="scientific">Spirosoma arboris</name>
    <dbReference type="NCBI Taxonomy" id="2682092"/>
    <lineage>
        <taxon>Bacteria</taxon>
        <taxon>Pseudomonadati</taxon>
        <taxon>Bacteroidota</taxon>
        <taxon>Cytophagia</taxon>
        <taxon>Cytophagales</taxon>
        <taxon>Cytophagaceae</taxon>
        <taxon>Spirosoma</taxon>
    </lineage>
</organism>
<evidence type="ECO:0000313" key="3">
    <source>
        <dbReference type="Proteomes" id="UP000436006"/>
    </source>
</evidence>
<dbReference type="InterPro" id="IPR053136">
    <property type="entry name" value="UTP_pyrophosphatase-like"/>
</dbReference>
<keyword evidence="3" id="KW-1185">Reference proteome</keyword>
<gene>
    <name evidence="2" type="ORF">GO755_24820</name>
</gene>
<dbReference type="Pfam" id="PF01863">
    <property type="entry name" value="YgjP-like"/>
    <property type="match status" value="1"/>
</dbReference>
<protein>
    <submittedName>
        <fullName evidence="2">DUF45 domain-containing protein</fullName>
    </submittedName>
</protein>
<dbReference type="Proteomes" id="UP000436006">
    <property type="component" value="Unassembled WGS sequence"/>
</dbReference>
<sequence length="230" mass="26631">MPDVSYGARTIRYVVQHCPDSQVHYISVSRDEGVVLKGPHLSSPQADSLVLKKARWILEKLELVREVNTGDIVTGSRIPYLGKHYYTEVVFMPNLEKAQVDFNHSRFQIQINPSGDRQLAIQQALDTFFRTKAQEKLTVRVRQLAQTTGLTYTDLKVRRMGKRWGSCTNSDVIILNPDVVKLPYSLIDYVIIHELCHTKVKSHSKEFWAELARHISNWKELDERMSNYKF</sequence>
<dbReference type="PANTHER" id="PTHR30399:SF1">
    <property type="entry name" value="UTP PYROPHOSPHATASE"/>
    <property type="match status" value="1"/>
</dbReference>
<dbReference type="RefSeq" id="WP_157588002.1">
    <property type="nucleotide sequence ID" value="NZ_WPIN01000010.1"/>
</dbReference>
<name>A0A7K1SHJ8_9BACT</name>
<accession>A0A7K1SHJ8</accession>
<dbReference type="InterPro" id="IPR002725">
    <property type="entry name" value="YgjP-like_metallopeptidase"/>
</dbReference>
<proteinExistence type="predicted"/>
<reference evidence="2 3" key="1">
    <citation type="submission" date="2019-12" db="EMBL/GenBank/DDBJ databases">
        <title>Spirosoma sp. HMF4905 genome sequencing and assembly.</title>
        <authorList>
            <person name="Kang H."/>
            <person name="Cha I."/>
            <person name="Kim H."/>
            <person name="Joh K."/>
        </authorList>
    </citation>
    <scope>NUCLEOTIDE SEQUENCE [LARGE SCALE GENOMIC DNA]</scope>
    <source>
        <strain evidence="2 3">HMF4905</strain>
    </source>
</reference>
<dbReference type="Gene3D" id="3.30.2010.10">
    <property type="entry name" value="Metalloproteases ('zincins'), catalytic domain"/>
    <property type="match status" value="1"/>
</dbReference>
<dbReference type="AlphaFoldDB" id="A0A7K1SHJ8"/>
<dbReference type="CDD" id="cd07344">
    <property type="entry name" value="M48_yhfN_like"/>
    <property type="match status" value="1"/>
</dbReference>
<feature type="domain" description="YgjP-like metallopeptidase" evidence="1">
    <location>
        <begin position="25"/>
        <end position="226"/>
    </location>
</feature>
<evidence type="ECO:0000313" key="2">
    <source>
        <dbReference type="EMBL" id="MVM33287.1"/>
    </source>
</evidence>
<dbReference type="PANTHER" id="PTHR30399">
    <property type="entry name" value="UNCHARACTERIZED PROTEIN YGJP"/>
    <property type="match status" value="1"/>
</dbReference>
<evidence type="ECO:0000259" key="1">
    <source>
        <dbReference type="Pfam" id="PF01863"/>
    </source>
</evidence>
<comment type="caution">
    <text evidence="2">The sequence shown here is derived from an EMBL/GenBank/DDBJ whole genome shotgun (WGS) entry which is preliminary data.</text>
</comment>
<dbReference type="EMBL" id="WPIN01000010">
    <property type="protein sequence ID" value="MVM33287.1"/>
    <property type="molecule type" value="Genomic_DNA"/>
</dbReference>